<dbReference type="RefSeq" id="XP_005646265.1">
    <property type="nucleotide sequence ID" value="XM_005646208.1"/>
</dbReference>
<feature type="non-terminal residue" evidence="4">
    <location>
        <position position="1"/>
    </location>
</feature>
<accession>I0YTK2</accession>
<dbReference type="STRING" id="574566.I0YTK2"/>
<dbReference type="KEGG" id="csl:COCSUDRAFT_83510"/>
<feature type="repeat" description="RCC1" evidence="2">
    <location>
        <begin position="74"/>
        <end position="128"/>
    </location>
</feature>
<feature type="domain" description="RCC1-like" evidence="3">
    <location>
        <begin position="2"/>
        <end position="175"/>
    </location>
</feature>
<dbReference type="PROSITE" id="PS50012">
    <property type="entry name" value="RCC1_3"/>
    <property type="match status" value="3"/>
</dbReference>
<dbReference type="EMBL" id="AGSI01000012">
    <property type="protein sequence ID" value="EIE21721.1"/>
    <property type="molecule type" value="Genomic_DNA"/>
</dbReference>
<dbReference type="InterPro" id="IPR058923">
    <property type="entry name" value="RCC1-like_dom"/>
</dbReference>
<feature type="repeat" description="RCC1" evidence="2">
    <location>
        <begin position="129"/>
        <end position="179"/>
    </location>
</feature>
<dbReference type="InterPro" id="IPR051210">
    <property type="entry name" value="Ub_ligase/GEF_domain"/>
</dbReference>
<evidence type="ECO:0000313" key="4">
    <source>
        <dbReference type="EMBL" id="EIE21721.1"/>
    </source>
</evidence>
<dbReference type="Pfam" id="PF25390">
    <property type="entry name" value="WD40_RLD"/>
    <property type="match status" value="1"/>
</dbReference>
<organism evidence="4 5">
    <name type="scientific">Coccomyxa subellipsoidea (strain C-169)</name>
    <name type="common">Green microalga</name>
    <dbReference type="NCBI Taxonomy" id="574566"/>
    <lineage>
        <taxon>Eukaryota</taxon>
        <taxon>Viridiplantae</taxon>
        <taxon>Chlorophyta</taxon>
        <taxon>core chlorophytes</taxon>
        <taxon>Trebouxiophyceae</taxon>
        <taxon>Trebouxiophyceae incertae sedis</taxon>
        <taxon>Coccomyxaceae</taxon>
        <taxon>Coccomyxa</taxon>
        <taxon>Coccomyxa subellipsoidea</taxon>
    </lineage>
</organism>
<comment type="caution">
    <text evidence="4">The sequence shown here is derived from an EMBL/GenBank/DDBJ whole genome shotgun (WGS) entry which is preliminary data.</text>
</comment>
<feature type="repeat" description="RCC1" evidence="2">
    <location>
        <begin position="17"/>
        <end position="70"/>
    </location>
</feature>
<name>I0YTK2_COCSC</name>
<protein>
    <recommendedName>
        <fullName evidence="3">RCC1-like domain-containing protein</fullName>
    </recommendedName>
</protein>
<sequence>RQVACGARHSCALTRSGRLYMWGCNLHDQCGVSSNAGTIVPRPMPVTSLDGLRVTHVAAGLSHTIVCTDAACAGAVYTWGWNKDGQLGHGYNEPGCSRPRLVESPMLADAHVAKVCSGSRHCAALTEGGDVYTWGWNAFGQLGSGCKTSSFEPLHVQSLPSKVTDVECGWWHTLFLLKPVKEVP</sequence>
<dbReference type="GeneID" id="17039562"/>
<dbReference type="PANTHER" id="PTHR22870:SF360">
    <property type="entry name" value="ULTRAVIOLET-B RECEPTOR UVR8"/>
    <property type="match status" value="1"/>
</dbReference>
<dbReference type="AlphaFoldDB" id="I0YTK2"/>
<evidence type="ECO:0000256" key="2">
    <source>
        <dbReference type="PROSITE-ProRule" id="PRU00235"/>
    </source>
</evidence>
<dbReference type="InterPro" id="IPR000408">
    <property type="entry name" value="Reg_chr_condens"/>
</dbReference>
<dbReference type="InterPro" id="IPR009091">
    <property type="entry name" value="RCC1/BLIP-II"/>
</dbReference>
<dbReference type="PRINTS" id="PR00633">
    <property type="entry name" value="RCCNDNSATION"/>
</dbReference>
<gene>
    <name evidence="4" type="ORF">COCSUDRAFT_83510</name>
</gene>
<keyword evidence="5" id="KW-1185">Reference proteome</keyword>
<evidence type="ECO:0000259" key="3">
    <source>
        <dbReference type="Pfam" id="PF25390"/>
    </source>
</evidence>
<dbReference type="SUPFAM" id="SSF50985">
    <property type="entry name" value="RCC1/BLIP-II"/>
    <property type="match status" value="1"/>
</dbReference>
<dbReference type="eggNOG" id="KOG1426">
    <property type="taxonomic scope" value="Eukaryota"/>
</dbReference>
<dbReference type="OrthoDB" id="512027at2759"/>
<reference evidence="4 5" key="1">
    <citation type="journal article" date="2012" name="Genome Biol.">
        <title>The genome of the polar eukaryotic microalga coccomyxa subellipsoidea reveals traits of cold adaptation.</title>
        <authorList>
            <person name="Blanc G."/>
            <person name="Agarkova I."/>
            <person name="Grimwood J."/>
            <person name="Kuo A."/>
            <person name="Brueggeman A."/>
            <person name="Dunigan D."/>
            <person name="Gurnon J."/>
            <person name="Ladunga I."/>
            <person name="Lindquist E."/>
            <person name="Lucas S."/>
            <person name="Pangilinan J."/>
            <person name="Proschold T."/>
            <person name="Salamov A."/>
            <person name="Schmutz J."/>
            <person name="Weeks D."/>
            <person name="Yamada T."/>
            <person name="Claverie J.M."/>
            <person name="Grigoriev I."/>
            <person name="Van Etten J."/>
            <person name="Lomsadze A."/>
            <person name="Borodovsky M."/>
        </authorList>
    </citation>
    <scope>NUCLEOTIDE SEQUENCE [LARGE SCALE GENOMIC DNA]</scope>
    <source>
        <strain evidence="4 5">C-169</strain>
    </source>
</reference>
<dbReference type="Proteomes" id="UP000007264">
    <property type="component" value="Unassembled WGS sequence"/>
</dbReference>
<keyword evidence="1" id="KW-0677">Repeat</keyword>
<evidence type="ECO:0000256" key="1">
    <source>
        <dbReference type="ARBA" id="ARBA00022737"/>
    </source>
</evidence>
<proteinExistence type="predicted"/>
<evidence type="ECO:0000313" key="5">
    <source>
        <dbReference type="Proteomes" id="UP000007264"/>
    </source>
</evidence>
<dbReference type="Gene3D" id="2.130.10.30">
    <property type="entry name" value="Regulator of chromosome condensation 1/beta-lactamase-inhibitor protein II"/>
    <property type="match status" value="1"/>
</dbReference>
<dbReference type="PANTHER" id="PTHR22870">
    <property type="entry name" value="REGULATOR OF CHROMOSOME CONDENSATION"/>
    <property type="match status" value="1"/>
</dbReference>